<dbReference type="Pfam" id="PF08545">
    <property type="entry name" value="ACP_syn_III"/>
    <property type="match status" value="1"/>
</dbReference>
<gene>
    <name evidence="8" type="primary">fabH</name>
    <name evidence="11" type="ORF">KI810_12755</name>
</gene>
<evidence type="ECO:0000256" key="8">
    <source>
        <dbReference type="HAMAP-Rule" id="MF_01815"/>
    </source>
</evidence>
<feature type="active site" evidence="8">
    <location>
        <position position="113"/>
    </location>
</feature>
<dbReference type="HAMAP" id="MF_01815">
    <property type="entry name" value="FabH"/>
    <property type="match status" value="1"/>
</dbReference>
<dbReference type="InterPro" id="IPR013751">
    <property type="entry name" value="ACP_syn_III_N"/>
</dbReference>
<keyword evidence="5 8" id="KW-0443">Lipid metabolism</keyword>
<keyword evidence="3 8" id="KW-0808">Transferase</keyword>
<evidence type="ECO:0000259" key="10">
    <source>
        <dbReference type="Pfam" id="PF08545"/>
    </source>
</evidence>
<evidence type="ECO:0000256" key="6">
    <source>
        <dbReference type="ARBA" id="ARBA00023160"/>
    </source>
</evidence>
<comment type="pathway">
    <text evidence="8">Lipid metabolism; fatty acid biosynthesis.</text>
</comment>
<feature type="region of interest" description="ACP-binding" evidence="8">
    <location>
        <begin position="254"/>
        <end position="258"/>
    </location>
</feature>
<dbReference type="NCBIfam" id="NF006829">
    <property type="entry name" value="PRK09352.1"/>
    <property type="match status" value="1"/>
</dbReference>
<dbReference type="PANTHER" id="PTHR43091:SF1">
    <property type="entry name" value="BETA-KETOACYL-[ACYL-CARRIER-PROTEIN] SYNTHASE III, CHLOROPLASTIC"/>
    <property type="match status" value="1"/>
</dbReference>
<comment type="catalytic activity">
    <reaction evidence="8">
        <text>malonyl-[ACP] + acetyl-CoA + H(+) = 3-oxobutanoyl-[ACP] + CO2 + CoA</text>
        <dbReference type="Rhea" id="RHEA:12080"/>
        <dbReference type="Rhea" id="RHEA-COMP:9623"/>
        <dbReference type="Rhea" id="RHEA-COMP:9625"/>
        <dbReference type="ChEBI" id="CHEBI:15378"/>
        <dbReference type="ChEBI" id="CHEBI:16526"/>
        <dbReference type="ChEBI" id="CHEBI:57287"/>
        <dbReference type="ChEBI" id="CHEBI:57288"/>
        <dbReference type="ChEBI" id="CHEBI:78449"/>
        <dbReference type="ChEBI" id="CHEBI:78450"/>
        <dbReference type="EC" id="2.3.1.180"/>
    </reaction>
</comment>
<keyword evidence="8" id="KW-0012">Acyltransferase</keyword>
<accession>A0ABS5SEZ8</accession>
<dbReference type="CDD" id="cd00830">
    <property type="entry name" value="KAS_III"/>
    <property type="match status" value="1"/>
</dbReference>
<reference evidence="11 12" key="1">
    <citation type="submission" date="2021-05" db="EMBL/GenBank/DDBJ databases">
        <title>The draft genome of Geobacter luticola JCM 17780.</title>
        <authorList>
            <person name="Xu Z."/>
            <person name="Masuda Y."/>
            <person name="Itoh H."/>
            <person name="Senoo K."/>
        </authorList>
    </citation>
    <scope>NUCLEOTIDE SEQUENCE [LARGE SCALE GENOMIC DNA]</scope>
    <source>
        <strain evidence="11 12">JCM 17780</strain>
    </source>
</reference>
<evidence type="ECO:0000256" key="3">
    <source>
        <dbReference type="ARBA" id="ARBA00022679"/>
    </source>
</evidence>
<sequence length="328" mass="35384">MQRATITGTGSAVPDRVLTNHDLERMVDTSDEWVTTRTGIKERHIAGDGEFTSTFATRAAEGALQMAGVRADELDQIIVATVTPDFPFPATACIVQHNLNATKAAAFDISAACSGFLYGLSLADKAIRCGAASKILVIGAEVLSRIVDWTDRNTCCLFGDGAGAVVVEAREGESGILSTHIHSDGSYWELLCQRGCGNRNPATQKTLDDRLIYISMQGNEVFKLAVRAMEEVAHEALNTNNLTVADIDLFIPHQANRRIIDAIGKRLGLDGDKVYINLERYGNTSGASIPLALDEANRSGRIKKGDLLLFDAFGGGLTWGSVLLRWQS</sequence>
<dbReference type="SUPFAM" id="SSF53901">
    <property type="entry name" value="Thiolase-like"/>
    <property type="match status" value="1"/>
</dbReference>
<feature type="domain" description="Beta-ketoacyl-[acyl-carrier-protein] synthase III C-terminal" evidence="9">
    <location>
        <begin position="237"/>
        <end position="326"/>
    </location>
</feature>
<comment type="subcellular location">
    <subcellularLocation>
        <location evidence="8">Cytoplasm</location>
    </subcellularLocation>
</comment>
<dbReference type="InterPro" id="IPR013747">
    <property type="entry name" value="ACP_syn_III_C"/>
</dbReference>
<dbReference type="EC" id="2.3.1.180" evidence="8"/>
<keyword evidence="8" id="KW-0963">Cytoplasm</keyword>
<dbReference type="Gene3D" id="3.40.47.10">
    <property type="match status" value="1"/>
</dbReference>
<keyword evidence="4 8" id="KW-0276">Fatty acid metabolism</keyword>
<keyword evidence="6 8" id="KW-0275">Fatty acid biosynthesis</keyword>
<organism evidence="11 12">
    <name type="scientific">Geomobilimonas luticola</name>
    <dbReference type="NCBI Taxonomy" id="1114878"/>
    <lineage>
        <taxon>Bacteria</taxon>
        <taxon>Pseudomonadati</taxon>
        <taxon>Thermodesulfobacteriota</taxon>
        <taxon>Desulfuromonadia</taxon>
        <taxon>Geobacterales</taxon>
        <taxon>Geobacteraceae</taxon>
        <taxon>Geomobilimonas</taxon>
    </lineage>
</organism>
<comment type="similarity">
    <text evidence="1 8">Belongs to the thiolase-like superfamily. FabH family.</text>
</comment>
<keyword evidence="7 8" id="KW-0511">Multifunctional enzyme</keyword>
<protein>
    <recommendedName>
        <fullName evidence="8">Beta-ketoacyl-[acyl-carrier-protein] synthase III</fullName>
        <shortName evidence="8">Beta-ketoacyl-ACP synthase III</shortName>
        <shortName evidence="8">KAS III</shortName>
        <ecNumber evidence="8">2.3.1.180</ecNumber>
    </recommendedName>
    <alternativeName>
        <fullName evidence="8">3-oxoacyl-[acyl-carrier-protein] synthase 3</fullName>
    </alternativeName>
    <alternativeName>
        <fullName evidence="8">3-oxoacyl-[acyl-carrier-protein] synthase III</fullName>
    </alternativeName>
</protein>
<comment type="subunit">
    <text evidence="8">Homodimer.</text>
</comment>
<dbReference type="InterPro" id="IPR016039">
    <property type="entry name" value="Thiolase-like"/>
</dbReference>
<dbReference type="EMBL" id="JAHCVK010000006">
    <property type="protein sequence ID" value="MBT0653931.1"/>
    <property type="molecule type" value="Genomic_DNA"/>
</dbReference>
<feature type="active site" evidence="8">
    <location>
        <position position="283"/>
    </location>
</feature>
<evidence type="ECO:0000256" key="4">
    <source>
        <dbReference type="ARBA" id="ARBA00022832"/>
    </source>
</evidence>
<evidence type="ECO:0000313" key="12">
    <source>
        <dbReference type="Proteomes" id="UP000756860"/>
    </source>
</evidence>
<feature type="domain" description="Beta-ketoacyl-[acyl-carrier-protein] synthase III N-terminal" evidence="10">
    <location>
        <begin position="107"/>
        <end position="185"/>
    </location>
</feature>
<evidence type="ECO:0000259" key="9">
    <source>
        <dbReference type="Pfam" id="PF08541"/>
    </source>
</evidence>
<dbReference type="RefSeq" id="WP_214175936.1">
    <property type="nucleotide sequence ID" value="NZ_JAHCVK010000006.1"/>
</dbReference>
<dbReference type="PANTHER" id="PTHR43091">
    <property type="entry name" value="3-OXOACYL-[ACYL-CARRIER-PROTEIN] SYNTHASE"/>
    <property type="match status" value="1"/>
</dbReference>
<comment type="caution">
    <text evidence="11">The sequence shown here is derived from an EMBL/GenBank/DDBJ whole genome shotgun (WGS) entry which is preliminary data.</text>
</comment>
<evidence type="ECO:0000313" key="11">
    <source>
        <dbReference type="EMBL" id="MBT0653931.1"/>
    </source>
</evidence>
<feature type="active site" evidence="8">
    <location>
        <position position="253"/>
    </location>
</feature>
<proteinExistence type="inferred from homology"/>
<dbReference type="NCBIfam" id="TIGR00747">
    <property type="entry name" value="fabH"/>
    <property type="match status" value="1"/>
</dbReference>
<evidence type="ECO:0000256" key="2">
    <source>
        <dbReference type="ARBA" id="ARBA00022516"/>
    </source>
</evidence>
<name>A0ABS5SEZ8_9BACT</name>
<evidence type="ECO:0000256" key="5">
    <source>
        <dbReference type="ARBA" id="ARBA00023098"/>
    </source>
</evidence>
<dbReference type="Proteomes" id="UP000756860">
    <property type="component" value="Unassembled WGS sequence"/>
</dbReference>
<comment type="domain">
    <text evidence="8">The last Arg residue of the ACP-binding site is essential for the weak association between ACP/AcpP and FabH.</text>
</comment>
<dbReference type="InterPro" id="IPR004655">
    <property type="entry name" value="FabH"/>
</dbReference>
<keyword evidence="12" id="KW-1185">Reference proteome</keyword>
<evidence type="ECO:0000256" key="7">
    <source>
        <dbReference type="ARBA" id="ARBA00023268"/>
    </source>
</evidence>
<evidence type="ECO:0000256" key="1">
    <source>
        <dbReference type="ARBA" id="ARBA00008642"/>
    </source>
</evidence>
<dbReference type="Pfam" id="PF08541">
    <property type="entry name" value="ACP_syn_III_C"/>
    <property type="match status" value="1"/>
</dbReference>
<comment type="function">
    <text evidence="8">Catalyzes the condensation reaction of fatty acid synthesis by the addition to an acyl acceptor of two carbons from malonyl-ACP. Catalyzes the first condensation reaction which initiates fatty acid synthesis and may therefore play a role in governing the total rate of fatty acid production. Possesses both acetoacetyl-ACP synthase and acetyl transacylase activities. Its substrate specificity determines the biosynthesis of branched-chain and/or straight-chain of fatty acids.</text>
</comment>
<keyword evidence="2 8" id="KW-0444">Lipid biosynthesis</keyword>